<dbReference type="SMART" id="SM00922">
    <property type="entry name" value="MR_MLE"/>
    <property type="match status" value="1"/>
</dbReference>
<feature type="domain" description="Mandelate racemase/muconate lactonizing enzyme C-terminal" evidence="4">
    <location>
        <begin position="146"/>
        <end position="248"/>
    </location>
</feature>
<dbReference type="SUPFAM" id="SSF51604">
    <property type="entry name" value="Enolase C-terminal domain-like"/>
    <property type="match status" value="1"/>
</dbReference>
<evidence type="ECO:0000256" key="1">
    <source>
        <dbReference type="ARBA" id="ARBA00001946"/>
    </source>
</evidence>
<reference evidence="5" key="1">
    <citation type="journal article" date="2014" name="Front. Microbiol.">
        <title>High frequency of phylogenetically diverse reductive dehalogenase-homologous genes in deep subseafloor sedimentary metagenomes.</title>
        <authorList>
            <person name="Kawai M."/>
            <person name="Futagami T."/>
            <person name="Toyoda A."/>
            <person name="Takaki Y."/>
            <person name="Nishi S."/>
            <person name="Hori S."/>
            <person name="Arai W."/>
            <person name="Tsubouchi T."/>
            <person name="Morono Y."/>
            <person name="Uchiyama I."/>
            <person name="Ito T."/>
            <person name="Fujiyama A."/>
            <person name="Inagaki F."/>
            <person name="Takami H."/>
        </authorList>
    </citation>
    <scope>NUCLEOTIDE SEQUENCE</scope>
    <source>
        <strain evidence="5">Expedition CK06-06</strain>
    </source>
</reference>
<dbReference type="GO" id="GO:0016836">
    <property type="term" value="F:hydro-lyase activity"/>
    <property type="evidence" value="ECO:0007669"/>
    <property type="project" value="TreeGrafter"/>
</dbReference>
<evidence type="ECO:0000256" key="2">
    <source>
        <dbReference type="ARBA" id="ARBA00022723"/>
    </source>
</evidence>
<dbReference type="GO" id="GO:0016052">
    <property type="term" value="P:carbohydrate catabolic process"/>
    <property type="evidence" value="ECO:0007669"/>
    <property type="project" value="TreeGrafter"/>
</dbReference>
<gene>
    <name evidence="5" type="ORF">S03H2_29775</name>
</gene>
<dbReference type="SFLD" id="SFLDS00001">
    <property type="entry name" value="Enolase"/>
    <property type="match status" value="1"/>
</dbReference>
<dbReference type="InterPro" id="IPR029017">
    <property type="entry name" value="Enolase-like_N"/>
</dbReference>
<dbReference type="InterPro" id="IPR046945">
    <property type="entry name" value="RHMD-like"/>
</dbReference>
<evidence type="ECO:0000313" key="5">
    <source>
        <dbReference type="EMBL" id="GAH51142.1"/>
    </source>
</evidence>
<dbReference type="GO" id="GO:0000287">
    <property type="term" value="F:magnesium ion binding"/>
    <property type="evidence" value="ECO:0007669"/>
    <property type="project" value="TreeGrafter"/>
</dbReference>
<name>X1G1L9_9ZZZZ</name>
<dbReference type="EMBL" id="BARU01017987">
    <property type="protein sequence ID" value="GAH51142.1"/>
    <property type="molecule type" value="Genomic_DNA"/>
</dbReference>
<accession>X1G1L9</accession>
<dbReference type="InterPro" id="IPR029065">
    <property type="entry name" value="Enolase_C-like"/>
</dbReference>
<dbReference type="PANTHER" id="PTHR13794">
    <property type="entry name" value="ENOLASE SUPERFAMILY, MANDELATE RACEMASE"/>
    <property type="match status" value="1"/>
</dbReference>
<keyword evidence="2" id="KW-0479">Metal-binding</keyword>
<dbReference type="Pfam" id="PF02746">
    <property type="entry name" value="MR_MLE_N"/>
    <property type="match status" value="1"/>
</dbReference>
<dbReference type="InterPro" id="IPR013341">
    <property type="entry name" value="Mandelate_racemase_N_dom"/>
</dbReference>
<dbReference type="InterPro" id="IPR013342">
    <property type="entry name" value="Mandelate_racemase_C"/>
</dbReference>
<protein>
    <recommendedName>
        <fullName evidence="4">Mandelate racemase/muconate lactonizing enzyme C-terminal domain-containing protein</fullName>
    </recommendedName>
</protein>
<comment type="cofactor">
    <cofactor evidence="1">
        <name>Mg(2+)</name>
        <dbReference type="ChEBI" id="CHEBI:18420"/>
    </cofactor>
</comment>
<dbReference type="SUPFAM" id="SSF54826">
    <property type="entry name" value="Enolase N-terminal domain-like"/>
    <property type="match status" value="1"/>
</dbReference>
<comment type="caution">
    <text evidence="5">The sequence shown here is derived from an EMBL/GenBank/DDBJ whole genome shotgun (WGS) entry which is preliminary data.</text>
</comment>
<dbReference type="Gene3D" id="3.30.390.10">
    <property type="entry name" value="Enolase-like, N-terminal domain"/>
    <property type="match status" value="1"/>
</dbReference>
<proteinExistence type="predicted"/>
<evidence type="ECO:0000256" key="3">
    <source>
        <dbReference type="ARBA" id="ARBA00022842"/>
    </source>
</evidence>
<dbReference type="Gene3D" id="3.20.20.120">
    <property type="entry name" value="Enolase-like C-terminal domain"/>
    <property type="match status" value="1"/>
</dbReference>
<sequence>MKIINVESVMLSYVYPKEKRWVWPAATVYGTNACLAKVSTDEGLTGIGEIAAQTTVPEIMSSIVKKFREIIVNENPLDIEKIWQKMYAASFPWGHKGIITTVIGGIEIALWDILGKAKEMPVYSLLGGAVSSKVKVYASAGMEKPLKELAKELKEFVQEGYTAIKIRIGYPSLRKNYEIAKTAREAVGEEIDLMLDAGQGYVPNPWTVSEAVRMAKMLEELHPFWLEGPCSEEDIEACIAITNATDIPIAGGENLRTRSEFKEIIEKGALNIIQPDVTIAGGISE</sequence>
<dbReference type="CDD" id="cd03316">
    <property type="entry name" value="MR_like"/>
    <property type="match status" value="1"/>
</dbReference>
<dbReference type="InterPro" id="IPR036849">
    <property type="entry name" value="Enolase-like_C_sf"/>
</dbReference>
<dbReference type="Pfam" id="PF13378">
    <property type="entry name" value="MR_MLE_C"/>
    <property type="match status" value="1"/>
</dbReference>
<keyword evidence="3" id="KW-0460">Magnesium</keyword>
<evidence type="ECO:0000259" key="4">
    <source>
        <dbReference type="SMART" id="SM00922"/>
    </source>
</evidence>
<dbReference type="AlphaFoldDB" id="X1G1L9"/>
<dbReference type="PANTHER" id="PTHR13794:SF58">
    <property type="entry name" value="MITOCHONDRIAL ENOLASE SUPERFAMILY MEMBER 1"/>
    <property type="match status" value="1"/>
</dbReference>
<feature type="non-terminal residue" evidence="5">
    <location>
        <position position="285"/>
    </location>
</feature>
<organism evidence="5">
    <name type="scientific">marine sediment metagenome</name>
    <dbReference type="NCBI Taxonomy" id="412755"/>
    <lineage>
        <taxon>unclassified sequences</taxon>
        <taxon>metagenomes</taxon>
        <taxon>ecological metagenomes</taxon>
    </lineage>
</organism>